<dbReference type="RefSeq" id="WP_205102730.1">
    <property type="nucleotide sequence ID" value="NZ_JACJJG010000001.1"/>
</dbReference>
<evidence type="ECO:0000313" key="2">
    <source>
        <dbReference type="Proteomes" id="UP000706891"/>
    </source>
</evidence>
<dbReference type="EMBL" id="JACJJG010000001">
    <property type="protein sequence ID" value="MBM6672326.1"/>
    <property type="molecule type" value="Genomic_DNA"/>
</dbReference>
<dbReference type="Proteomes" id="UP000706891">
    <property type="component" value="Unassembled WGS sequence"/>
</dbReference>
<keyword evidence="2" id="KW-1185">Reference proteome</keyword>
<comment type="caution">
    <text evidence="1">The sequence shown here is derived from an EMBL/GenBank/DDBJ whole genome shotgun (WGS) entry which is preliminary data.</text>
</comment>
<name>A0A939B663_9BACT</name>
<reference evidence="1" key="1">
    <citation type="submission" date="2020-08" db="EMBL/GenBank/DDBJ databases">
        <authorList>
            <person name="Cejkova D."/>
            <person name="Kubasova T."/>
            <person name="Jahodarova E."/>
            <person name="Rychlik I."/>
        </authorList>
    </citation>
    <scope>NUCLEOTIDE SEQUENCE</scope>
    <source>
        <strain evidence="1">An824</strain>
    </source>
</reference>
<proteinExistence type="predicted"/>
<gene>
    <name evidence="1" type="ORF">H6A34_00245</name>
</gene>
<sequence length="373" mass="43174">MLTFIQFSSRWKQLHHPTMNVDGDVAFFYQLYVRLYHLIGQEAKCFDNHKIFHFLLYIENTVAVGIDGVYEYRYRCVGDVDSRWCDGFDMSANADSEVHNLVGRAVADAKYSALRQWMVESVLSGDFSRLSEMLAWFVREDKILQQVFPDLRCRKAMFMQLVGNKQTAKNMLWADLAFNWHDKRGDSLANTIAKQFRYEASFVEGKEKTLLKEAAEILDAIRSERLDTYTVIEMKDERTFTLLHRDGRMFSDVILPQPMPENAQGCHIAVQLVTYNNITYISGSAVRLDKEALPTWNGETNWNDIVQKEQDAAKLTSFTTTFGKRMCLYDDLYTVPEDPEEAYYADMGIHFDEPNIFDFLGGRPNGRVIYFGS</sequence>
<organism evidence="1 2">
    <name type="scientific">Marseilla massiliensis</name>
    <dbReference type="NCBI Taxonomy" id="1841864"/>
    <lineage>
        <taxon>Bacteria</taxon>
        <taxon>Pseudomonadati</taxon>
        <taxon>Bacteroidota</taxon>
        <taxon>Bacteroidia</taxon>
        <taxon>Bacteroidales</taxon>
        <taxon>Prevotellaceae</taxon>
        <taxon>Marseilla</taxon>
    </lineage>
</organism>
<reference evidence="1" key="2">
    <citation type="journal article" date="2021" name="Sci. Rep.">
        <title>The distribution of antibiotic resistance genes in chicken gut microbiota commensals.</title>
        <authorList>
            <person name="Juricova H."/>
            <person name="Matiasovicova J."/>
            <person name="Kubasova T."/>
            <person name="Cejkova D."/>
            <person name="Rychlik I."/>
        </authorList>
    </citation>
    <scope>NUCLEOTIDE SEQUENCE</scope>
    <source>
        <strain evidence="1">An824</strain>
    </source>
</reference>
<protein>
    <submittedName>
        <fullName evidence="1">Uncharacterized protein</fullName>
    </submittedName>
</protein>
<evidence type="ECO:0000313" key="1">
    <source>
        <dbReference type="EMBL" id="MBM6672326.1"/>
    </source>
</evidence>
<accession>A0A939B663</accession>
<dbReference type="AlphaFoldDB" id="A0A939B663"/>